<dbReference type="Gene3D" id="2.60.40.1180">
    <property type="entry name" value="Golgi alpha-mannosidase II"/>
    <property type="match status" value="1"/>
</dbReference>
<dbReference type="InterPro" id="IPR052974">
    <property type="entry name" value="GH79_Enzymes"/>
</dbReference>
<dbReference type="Gene3D" id="3.20.20.80">
    <property type="entry name" value="Glycosidases"/>
    <property type="match status" value="1"/>
</dbReference>
<dbReference type="Proteomes" id="UP000460272">
    <property type="component" value="Unassembled WGS sequence"/>
</dbReference>
<evidence type="ECO:0000313" key="2">
    <source>
        <dbReference type="Proteomes" id="UP000460272"/>
    </source>
</evidence>
<reference evidence="1 2" key="1">
    <citation type="submission" date="2018-11" db="EMBL/GenBank/DDBJ databases">
        <title>Trebonia kvetii gen.nov., sp.nov., a novel acidophilic actinobacterium, and proposal of the new actinobacterial family Treboniaceae fam. nov.</title>
        <authorList>
            <person name="Rapoport D."/>
            <person name="Sagova-Mareckova M."/>
            <person name="Sedlacek I."/>
            <person name="Provaznik J."/>
            <person name="Kralova S."/>
            <person name="Pavlinic D."/>
            <person name="Benes V."/>
            <person name="Kopecky J."/>
        </authorList>
    </citation>
    <scope>NUCLEOTIDE SEQUENCE [LARGE SCALE GENOMIC DNA]</scope>
    <source>
        <strain evidence="1 2">15Tr583</strain>
    </source>
</reference>
<dbReference type="InterPro" id="IPR017853">
    <property type="entry name" value="GH"/>
</dbReference>
<dbReference type="PANTHER" id="PTHR36183:SF2">
    <property type="entry name" value="BETA-GLUCURONIDASE C-TERMINAL DOMAIN-CONTAINING PROTEIN"/>
    <property type="match status" value="1"/>
</dbReference>
<dbReference type="InterPro" id="IPR013780">
    <property type="entry name" value="Glyco_hydro_b"/>
</dbReference>
<dbReference type="EMBL" id="RPFW01000007">
    <property type="protein sequence ID" value="TVZ01369.1"/>
    <property type="molecule type" value="Genomic_DNA"/>
</dbReference>
<accession>A0A6P2BQJ8</accession>
<protein>
    <recommendedName>
        <fullName evidence="3">Beta-glucuronidase C-terminal domain-containing protein</fullName>
    </recommendedName>
</protein>
<sequence length="449" mass="45936">MVAEHAVQAGTSPASYNATVTVSEKAIGQIGREYIGLSFESSTINNGDRYDARGNLVALLKTLGTSVLRFGGHSADLAAFTGLKPSALSGLHRLTKASGWSAVYTENLGVFNAGLVSADARRVRAALGSKLLGFACGNEPDQYVAGGMRPFGYTIGDYLTQVGECYQAIRAGAPAAPLAGPDTTNTPAWFGPYAAREAGAIRVFGQHYYPLGCASGGDSPAAMVGTLLSPGLAAAEAARFASYTSQVKRSGAPLIMTETNSACGGGVKGLSNSYASALWVIDYLLTGAEHGVSGMNFTGGLNTLCTGYTVLCATGNYIYRPQPIYYGMLFTHLLGVGKLLRVKIAASSGGNLTAFAVRPAAGGGLRLMVENLSQQQASVAIGVGSYRGTAKVLRMTGPSLLATSGVRLQGASVTRKGGIKLGNPGTITCTAGGCPVTLAPYSAAIVTIG</sequence>
<dbReference type="SUPFAM" id="SSF51445">
    <property type="entry name" value="(Trans)glycosidases"/>
    <property type="match status" value="1"/>
</dbReference>
<proteinExistence type="predicted"/>
<dbReference type="AlphaFoldDB" id="A0A6P2BQJ8"/>
<comment type="caution">
    <text evidence="1">The sequence shown here is derived from an EMBL/GenBank/DDBJ whole genome shotgun (WGS) entry which is preliminary data.</text>
</comment>
<gene>
    <name evidence="1" type="ORF">EAS64_34450</name>
</gene>
<dbReference type="OrthoDB" id="5166947at2"/>
<dbReference type="RefSeq" id="WP_145859866.1">
    <property type="nucleotide sequence ID" value="NZ_RPFW01000007.1"/>
</dbReference>
<name>A0A6P2BQJ8_9ACTN</name>
<organism evidence="1 2">
    <name type="scientific">Trebonia kvetii</name>
    <dbReference type="NCBI Taxonomy" id="2480626"/>
    <lineage>
        <taxon>Bacteria</taxon>
        <taxon>Bacillati</taxon>
        <taxon>Actinomycetota</taxon>
        <taxon>Actinomycetes</taxon>
        <taxon>Streptosporangiales</taxon>
        <taxon>Treboniaceae</taxon>
        <taxon>Trebonia</taxon>
    </lineage>
</organism>
<evidence type="ECO:0000313" key="1">
    <source>
        <dbReference type="EMBL" id="TVZ01369.1"/>
    </source>
</evidence>
<keyword evidence="2" id="KW-1185">Reference proteome</keyword>
<dbReference type="PANTHER" id="PTHR36183">
    <property type="entry name" value="BETA-GLUCURONIDASE"/>
    <property type="match status" value="1"/>
</dbReference>
<evidence type="ECO:0008006" key="3">
    <source>
        <dbReference type="Google" id="ProtNLM"/>
    </source>
</evidence>